<evidence type="ECO:0000313" key="1">
    <source>
        <dbReference type="EnsemblPlants" id="cds.evm.model.06.312"/>
    </source>
</evidence>
<keyword evidence="2" id="KW-1185">Reference proteome</keyword>
<reference evidence="1" key="1">
    <citation type="submission" date="2018-11" db="EMBL/GenBank/DDBJ databases">
        <authorList>
            <person name="Grassa J C."/>
        </authorList>
    </citation>
    <scope>NUCLEOTIDE SEQUENCE [LARGE SCALE GENOMIC DNA]</scope>
</reference>
<name>A0A803PXW0_CANSA</name>
<accession>A0A803PXW0</accession>
<proteinExistence type="predicted"/>
<reference evidence="1" key="2">
    <citation type="submission" date="2021-03" db="UniProtKB">
        <authorList>
            <consortium name="EnsemblPlants"/>
        </authorList>
    </citation>
    <scope>IDENTIFICATION</scope>
</reference>
<dbReference type="Proteomes" id="UP000596661">
    <property type="component" value="Chromosome 6"/>
</dbReference>
<dbReference type="EnsemblPlants" id="evm.model.06.312">
    <property type="protein sequence ID" value="cds.evm.model.06.312"/>
    <property type="gene ID" value="evm.TU.06.312"/>
</dbReference>
<protein>
    <submittedName>
        <fullName evidence="1">Uncharacterized protein</fullName>
    </submittedName>
</protein>
<evidence type="ECO:0000313" key="2">
    <source>
        <dbReference type="Proteomes" id="UP000596661"/>
    </source>
</evidence>
<dbReference type="Gramene" id="evm.model.06.312">
    <property type="protein sequence ID" value="cds.evm.model.06.312"/>
    <property type="gene ID" value="evm.TU.06.312"/>
</dbReference>
<organism evidence="1 2">
    <name type="scientific">Cannabis sativa</name>
    <name type="common">Hemp</name>
    <name type="synonym">Marijuana</name>
    <dbReference type="NCBI Taxonomy" id="3483"/>
    <lineage>
        <taxon>Eukaryota</taxon>
        <taxon>Viridiplantae</taxon>
        <taxon>Streptophyta</taxon>
        <taxon>Embryophyta</taxon>
        <taxon>Tracheophyta</taxon>
        <taxon>Spermatophyta</taxon>
        <taxon>Magnoliopsida</taxon>
        <taxon>eudicotyledons</taxon>
        <taxon>Gunneridae</taxon>
        <taxon>Pentapetalae</taxon>
        <taxon>rosids</taxon>
        <taxon>fabids</taxon>
        <taxon>Rosales</taxon>
        <taxon>Cannabaceae</taxon>
        <taxon>Cannabis</taxon>
    </lineage>
</organism>
<sequence length="99" mass="11553">MFKHNTAHGNSSRWLATSDKEVKVVPFREQLVVTRGLEEIIQVMVLRGTSRSSGISEQLKEFIEVMVLKEHIEVLWEEFMVLKELVYVKVLIELNNVIR</sequence>
<dbReference type="EMBL" id="UZAU01000557">
    <property type="status" value="NOT_ANNOTATED_CDS"/>
    <property type="molecule type" value="Genomic_DNA"/>
</dbReference>
<dbReference type="AlphaFoldDB" id="A0A803PXW0"/>